<dbReference type="PROSITE" id="PS00674">
    <property type="entry name" value="AAA"/>
    <property type="match status" value="1"/>
</dbReference>
<dbReference type="AlphaFoldDB" id="A0A2A2LSU1"/>
<dbReference type="Pfam" id="PF17862">
    <property type="entry name" value="AAA_lid_3"/>
    <property type="match status" value="1"/>
</dbReference>
<evidence type="ECO:0000256" key="16">
    <source>
        <dbReference type="ARBA" id="ARBA00023306"/>
    </source>
</evidence>
<feature type="transmembrane region" description="Helical" evidence="18">
    <location>
        <begin position="860"/>
        <end position="881"/>
    </location>
</feature>
<evidence type="ECO:0000256" key="1">
    <source>
        <dbReference type="ARBA" id="ARBA00004141"/>
    </source>
</evidence>
<keyword evidence="15 18" id="KW-0472">Membrane</keyword>
<keyword evidence="12" id="KW-0067">ATP-binding</keyword>
<dbReference type="SUPFAM" id="SSF52540">
    <property type="entry name" value="P-loop containing nucleoside triphosphate hydrolases"/>
    <property type="match status" value="1"/>
</dbReference>
<dbReference type="GO" id="GO:0031902">
    <property type="term" value="C:late endosome membrane"/>
    <property type="evidence" value="ECO:0007669"/>
    <property type="project" value="UniProtKB-SubCell"/>
</dbReference>
<dbReference type="InterPro" id="IPR045253">
    <property type="entry name" value="VPS4_MIT"/>
</dbReference>
<dbReference type="EC" id="3.6.4.6" evidence="5"/>
<dbReference type="GO" id="GO:0016887">
    <property type="term" value="F:ATP hydrolysis activity"/>
    <property type="evidence" value="ECO:0007669"/>
    <property type="project" value="InterPro"/>
</dbReference>
<dbReference type="Pfam" id="PF10271">
    <property type="entry name" value="Tmp39"/>
    <property type="match status" value="1"/>
</dbReference>
<evidence type="ECO:0000256" key="10">
    <source>
        <dbReference type="ARBA" id="ARBA00022753"/>
    </source>
</evidence>
<dbReference type="Gene3D" id="1.20.58.80">
    <property type="entry name" value="Phosphotransferase system, lactose/cellobiose-type IIA subunit"/>
    <property type="match status" value="1"/>
</dbReference>
<comment type="subcellular location">
    <subcellularLocation>
        <location evidence="2">Late endosome membrane</location>
        <topology evidence="2">Peripheral membrane protein</topology>
    </subcellularLocation>
    <subcellularLocation>
        <location evidence="1">Membrane</location>
        <topology evidence="1">Multi-pass membrane protein</topology>
    </subcellularLocation>
</comment>
<feature type="transmembrane region" description="Helical" evidence="18">
    <location>
        <begin position="835"/>
        <end position="854"/>
    </location>
</feature>
<evidence type="ECO:0000256" key="12">
    <source>
        <dbReference type="ARBA" id="ARBA00022840"/>
    </source>
</evidence>
<evidence type="ECO:0000256" key="18">
    <source>
        <dbReference type="SAM" id="Phobius"/>
    </source>
</evidence>
<dbReference type="GO" id="GO:0016197">
    <property type="term" value="P:endosomal transport"/>
    <property type="evidence" value="ECO:0007669"/>
    <property type="project" value="TreeGrafter"/>
</dbReference>
<dbReference type="Gene3D" id="1.10.8.60">
    <property type="match status" value="1"/>
</dbReference>
<dbReference type="InterPro" id="IPR003593">
    <property type="entry name" value="AAA+_ATPase"/>
</dbReference>
<protein>
    <recommendedName>
        <fullName evidence="5">vesicle-fusing ATPase</fullName>
        <ecNumber evidence="5">3.6.4.6</ecNumber>
    </recommendedName>
</protein>
<comment type="caution">
    <text evidence="21">The sequence shown here is derived from an EMBL/GenBank/DDBJ whole genome shotgun (WGS) entry which is preliminary data.</text>
</comment>
<dbReference type="PANTHER" id="PTHR23074">
    <property type="entry name" value="AAA DOMAIN-CONTAINING"/>
    <property type="match status" value="1"/>
</dbReference>
<evidence type="ECO:0000256" key="6">
    <source>
        <dbReference type="ARBA" id="ARBA00022448"/>
    </source>
</evidence>
<keyword evidence="16" id="KW-0131">Cell cycle</keyword>
<evidence type="ECO:0000259" key="20">
    <source>
        <dbReference type="SMART" id="SM00745"/>
    </source>
</evidence>
<evidence type="ECO:0000256" key="15">
    <source>
        <dbReference type="ARBA" id="ARBA00023136"/>
    </source>
</evidence>
<feature type="transmembrane region" description="Helical" evidence="18">
    <location>
        <begin position="504"/>
        <end position="523"/>
    </location>
</feature>
<feature type="transmembrane region" description="Helical" evidence="18">
    <location>
        <begin position="686"/>
        <end position="706"/>
    </location>
</feature>
<dbReference type="GO" id="GO:0015031">
    <property type="term" value="P:protein transport"/>
    <property type="evidence" value="ECO:0007669"/>
    <property type="project" value="UniProtKB-KW"/>
</dbReference>
<feature type="transmembrane region" description="Helical" evidence="18">
    <location>
        <begin position="726"/>
        <end position="743"/>
    </location>
</feature>
<dbReference type="Pfam" id="PF04212">
    <property type="entry name" value="MIT"/>
    <property type="match status" value="1"/>
</dbReference>
<evidence type="ECO:0000256" key="13">
    <source>
        <dbReference type="ARBA" id="ARBA00022927"/>
    </source>
</evidence>
<reference evidence="21 22" key="1">
    <citation type="journal article" date="2017" name="Curr. Biol.">
        <title>Genome architecture and evolution of a unichromosomal asexual nematode.</title>
        <authorList>
            <person name="Fradin H."/>
            <person name="Zegar C."/>
            <person name="Gutwein M."/>
            <person name="Lucas J."/>
            <person name="Kovtun M."/>
            <person name="Corcoran D."/>
            <person name="Baugh L.R."/>
            <person name="Kiontke K."/>
            <person name="Gunsalus K."/>
            <person name="Fitch D.H."/>
            <person name="Piano F."/>
        </authorList>
    </citation>
    <scope>NUCLEOTIDE SEQUENCE [LARGE SCALE GENOMIC DNA]</scope>
    <source>
        <strain evidence="21">PF1309</strain>
    </source>
</reference>
<dbReference type="InterPro" id="IPR015415">
    <property type="entry name" value="Spast_Vps4_C"/>
</dbReference>
<evidence type="ECO:0000256" key="8">
    <source>
        <dbReference type="ARBA" id="ARBA00022692"/>
    </source>
</evidence>
<dbReference type="SMART" id="SM00745">
    <property type="entry name" value="MIT"/>
    <property type="match status" value="1"/>
</dbReference>
<keyword evidence="9" id="KW-0547">Nucleotide-binding</keyword>
<dbReference type="CDD" id="cd02678">
    <property type="entry name" value="MIT_VPS4"/>
    <property type="match status" value="1"/>
</dbReference>
<keyword evidence="7" id="KW-0132">Cell division</keyword>
<dbReference type="GO" id="GO:0007033">
    <property type="term" value="P:vacuole organization"/>
    <property type="evidence" value="ECO:0007669"/>
    <property type="project" value="TreeGrafter"/>
</dbReference>
<dbReference type="STRING" id="2018661.A0A2A2LSU1"/>
<dbReference type="Gene3D" id="3.40.50.300">
    <property type="entry name" value="P-loop containing nucleotide triphosphate hydrolases"/>
    <property type="match status" value="1"/>
</dbReference>
<dbReference type="Pfam" id="PF00004">
    <property type="entry name" value="AAA"/>
    <property type="match status" value="1"/>
</dbReference>
<feature type="domain" description="MIT" evidence="20">
    <location>
        <begin position="9"/>
        <end position="88"/>
    </location>
</feature>
<keyword evidence="11" id="KW-0378">Hydrolase</keyword>
<evidence type="ECO:0000256" key="7">
    <source>
        <dbReference type="ARBA" id="ARBA00022618"/>
    </source>
</evidence>
<evidence type="ECO:0000256" key="4">
    <source>
        <dbReference type="ARBA" id="ARBA00010737"/>
    </source>
</evidence>
<evidence type="ECO:0000256" key="3">
    <source>
        <dbReference type="ARBA" id="ARBA00006914"/>
    </source>
</evidence>
<dbReference type="GO" id="GO:0051301">
    <property type="term" value="P:cell division"/>
    <property type="evidence" value="ECO:0007669"/>
    <property type="project" value="UniProtKB-KW"/>
</dbReference>
<dbReference type="InterPro" id="IPR036181">
    <property type="entry name" value="MIT_dom_sf"/>
</dbReference>
<keyword evidence="8 18" id="KW-0812">Transmembrane</keyword>
<dbReference type="FunFam" id="1.20.58.80:FF:000002">
    <property type="entry name" value="Vacuolar protein sorting-associated protein 4A"/>
    <property type="match status" value="1"/>
</dbReference>
<evidence type="ECO:0000256" key="17">
    <source>
        <dbReference type="SAM" id="MobiDB-lite"/>
    </source>
</evidence>
<proteinExistence type="inferred from homology"/>
<keyword evidence="6" id="KW-0813">Transport</keyword>
<dbReference type="InterPro" id="IPR003959">
    <property type="entry name" value="ATPase_AAA_core"/>
</dbReference>
<keyword evidence="22" id="KW-1185">Reference proteome</keyword>
<feature type="transmembrane region" description="Helical" evidence="18">
    <location>
        <begin position="563"/>
        <end position="585"/>
    </location>
</feature>
<dbReference type="PANTHER" id="PTHR23074:SF83">
    <property type="entry name" value="VACUOLAR PROTEIN SORTING-ASSOCIATED PROTEIN 4A"/>
    <property type="match status" value="1"/>
</dbReference>
<keyword evidence="13" id="KW-0653">Protein transport</keyword>
<feature type="domain" description="AAA+ ATPase" evidence="19">
    <location>
        <begin position="158"/>
        <end position="294"/>
    </location>
</feature>
<evidence type="ECO:0000259" key="19">
    <source>
        <dbReference type="SMART" id="SM00382"/>
    </source>
</evidence>
<dbReference type="CDD" id="cd19521">
    <property type="entry name" value="RecA-like_VPS4"/>
    <property type="match status" value="1"/>
</dbReference>
<dbReference type="InterPro" id="IPR007330">
    <property type="entry name" value="MIT_dom"/>
</dbReference>
<keyword evidence="14 18" id="KW-1133">Transmembrane helix</keyword>
<dbReference type="InterPro" id="IPR027417">
    <property type="entry name" value="P-loop_NTPase"/>
</dbReference>
<dbReference type="Pfam" id="PF09336">
    <property type="entry name" value="Vps4_C"/>
    <property type="match status" value="1"/>
</dbReference>
<dbReference type="InterPro" id="IPR019397">
    <property type="entry name" value="Uncharacterised_TMEM39"/>
</dbReference>
<dbReference type="Proteomes" id="UP000218231">
    <property type="component" value="Unassembled WGS sequence"/>
</dbReference>
<comment type="similarity">
    <text evidence="4">Belongs to the TMEM39 family.</text>
</comment>
<dbReference type="InterPro" id="IPR041569">
    <property type="entry name" value="AAA_lid_3"/>
</dbReference>
<dbReference type="SUPFAM" id="SSF116846">
    <property type="entry name" value="MIT domain"/>
    <property type="match status" value="1"/>
</dbReference>
<evidence type="ECO:0000256" key="5">
    <source>
        <dbReference type="ARBA" id="ARBA00012674"/>
    </source>
</evidence>
<dbReference type="SMART" id="SM00382">
    <property type="entry name" value="AAA"/>
    <property type="match status" value="1"/>
</dbReference>
<feature type="transmembrane region" description="Helical" evidence="18">
    <location>
        <begin position="597"/>
        <end position="619"/>
    </location>
</feature>
<sequence length="1038" mass="118058">MLTMDKNSRSGQFMKAIELVTKATEDDKGGKYQEALRSYEQAVEYFLHAIKYEAQGEKQKETIRSKCITYLDRAEQIKKYLKDAKDNKKPVKEDNKGDESDDDDKKKLQDKLSGAIVMERPNIKWSDIAGLETAKEALKEAVIMPIKFPQLFTGTRKPWKGILLFGPPGTGKSYIAKAVATEASNSTFFSVSSSDLMSKWLGESEKLVKQLFTLAREHKPSIIFIDEVDSLCSARSDSESESARRIKTEFMVQMQGVGVDNDNILVLGATNIPWALDAAIRRRFEKRIYIPLPDFHGRFEMFKLNVEKNQHTLTEQDYRYLAERTEGYSGHDISMVIKDALMQPVRKVQTATHFKKVSAPSHKDPAILDHNMWTPCSPGDPQAKEMSWLDLEGDSLAVPPLTLKDVEKSLSTTKPTVNAADLEKLEKFKNDFGQEERCKCRPRQLGGKLLRLKIINKPPNINQVNQQLTLQLMPDPATLFPYQSGLTISVHPPWPDLQFTQGELFFECTLFLYSVLALFLQYLNIYKTLWWLPKSYWHYSMISELVASLSINKSQMIQSLLTIIEYAIIKTPLMTLIVSSFLFSFSRVCYDYPRDSIVYFFFPMIIYLFIFYGDLIFWYDRIKDGLSKWFHKQADITVVLERIIEPSPIQIDLESVVHMCSENPGHIRDEVQVLWEDLKYRLKRSIFAGISTAIFSVLLPCVFVPTKTPLGISQKILVDEWWEFELGLVVGLTAFSLYITYLLPLNYLDLLHRAAVHLGTWVSSDYTKPQQTGFANWCPALWMPYGLYKEDEVVQTADGRYVKAKPNPAVKGVAADPMNSAQDMFYWLCSTPCKLMNIMCVFEFCLIAAQFWMLVLTTDWQHIVTLVLLMFANYLLLAKLFKDRIILGRVYEPSPEDLALVQQLQHELRMNQRERSAMRHTCNRHTRSTGLRDGSCQIDSGVVRVLPGRRCRGHCGSIQEGCLLVGLRVLHRCRAAVNWEAAEVAEVVDVAPRPGLITIGAPATAIVGDLARAGLAARSTPLAWACCRAAASATEKEN</sequence>
<evidence type="ECO:0000313" key="22">
    <source>
        <dbReference type="Proteomes" id="UP000218231"/>
    </source>
</evidence>
<evidence type="ECO:0000313" key="21">
    <source>
        <dbReference type="EMBL" id="PAV89273.1"/>
    </source>
</evidence>
<organism evidence="21 22">
    <name type="scientific">Diploscapter pachys</name>
    <dbReference type="NCBI Taxonomy" id="2018661"/>
    <lineage>
        <taxon>Eukaryota</taxon>
        <taxon>Metazoa</taxon>
        <taxon>Ecdysozoa</taxon>
        <taxon>Nematoda</taxon>
        <taxon>Chromadorea</taxon>
        <taxon>Rhabditida</taxon>
        <taxon>Rhabditina</taxon>
        <taxon>Rhabditomorpha</taxon>
        <taxon>Rhabditoidea</taxon>
        <taxon>Rhabditidae</taxon>
        <taxon>Diploscapter</taxon>
    </lineage>
</organism>
<keyword evidence="10" id="KW-0967">Endosome</keyword>
<accession>A0A2A2LSU1</accession>
<evidence type="ECO:0000256" key="9">
    <source>
        <dbReference type="ARBA" id="ARBA00022741"/>
    </source>
</evidence>
<dbReference type="InterPro" id="IPR050304">
    <property type="entry name" value="MT-severing_AAA_ATPase"/>
</dbReference>
<dbReference type="FunFam" id="3.40.50.300:FF:000043">
    <property type="entry name" value="Vacuolar protein sorting-associated protein 4"/>
    <property type="match status" value="1"/>
</dbReference>
<gene>
    <name evidence="21" type="ORF">WR25_23795</name>
</gene>
<evidence type="ECO:0000256" key="11">
    <source>
        <dbReference type="ARBA" id="ARBA00022801"/>
    </source>
</evidence>
<dbReference type="OrthoDB" id="29072at2759"/>
<comment type="similarity">
    <text evidence="3">Belongs to the AAA ATPase family.</text>
</comment>
<feature type="region of interest" description="Disordered" evidence="17">
    <location>
        <begin position="86"/>
        <end position="107"/>
    </location>
</feature>
<name>A0A2A2LSU1_9BILA</name>
<evidence type="ECO:0000256" key="2">
    <source>
        <dbReference type="ARBA" id="ARBA00004633"/>
    </source>
</evidence>
<evidence type="ECO:0000256" key="14">
    <source>
        <dbReference type="ARBA" id="ARBA00022989"/>
    </source>
</evidence>
<dbReference type="GO" id="GO:0005524">
    <property type="term" value="F:ATP binding"/>
    <property type="evidence" value="ECO:0007669"/>
    <property type="project" value="UniProtKB-KW"/>
</dbReference>
<dbReference type="FunFam" id="1.10.8.60:FF:000015">
    <property type="entry name" value="vacuolar protein sorting-associated protein 4A"/>
    <property type="match status" value="1"/>
</dbReference>
<dbReference type="InterPro" id="IPR003960">
    <property type="entry name" value="ATPase_AAA_CS"/>
</dbReference>
<dbReference type="EMBL" id="LIAE01006460">
    <property type="protein sequence ID" value="PAV89273.1"/>
    <property type="molecule type" value="Genomic_DNA"/>
</dbReference>